<evidence type="ECO:0000259" key="1">
    <source>
        <dbReference type="Pfam" id="PF25273"/>
    </source>
</evidence>
<dbReference type="EMBL" id="LR902183">
    <property type="protein sequence ID" value="CAD7250127.1"/>
    <property type="molecule type" value="Genomic_DNA"/>
</dbReference>
<organism evidence="2">
    <name type="scientific">Darwinula stevensoni</name>
    <dbReference type="NCBI Taxonomy" id="69355"/>
    <lineage>
        <taxon>Eukaryota</taxon>
        <taxon>Metazoa</taxon>
        <taxon>Ecdysozoa</taxon>
        <taxon>Arthropoda</taxon>
        <taxon>Crustacea</taxon>
        <taxon>Oligostraca</taxon>
        <taxon>Ostracoda</taxon>
        <taxon>Podocopa</taxon>
        <taxon>Podocopida</taxon>
        <taxon>Darwinulocopina</taxon>
        <taxon>Darwinuloidea</taxon>
        <taxon>Darwinulidae</taxon>
        <taxon>Darwinula</taxon>
    </lineage>
</organism>
<accession>A0A7R9A9S5</accession>
<gene>
    <name evidence="2" type="ORF">DSTB1V02_LOCUS9910</name>
</gene>
<evidence type="ECO:0000313" key="2">
    <source>
        <dbReference type="EMBL" id="CAD7250127.1"/>
    </source>
</evidence>
<dbReference type="PANTHER" id="PTHR33153">
    <property type="entry name" value="MYND-TYPE DOMAIN-CONTAINING PROTEIN"/>
    <property type="match status" value="1"/>
</dbReference>
<protein>
    <recommendedName>
        <fullName evidence="1">DUF7869 domain-containing protein</fullName>
    </recommendedName>
</protein>
<dbReference type="PANTHER" id="PTHR33153:SF3">
    <property type="entry name" value="TRAFFICKING PROTEIN PARTICLE COMPLEX SUBUNIT 11 DOMAIN-CONTAINING PROTEIN"/>
    <property type="match status" value="1"/>
</dbReference>
<reference evidence="2" key="1">
    <citation type="submission" date="2020-11" db="EMBL/GenBank/DDBJ databases">
        <authorList>
            <person name="Tran Van P."/>
        </authorList>
    </citation>
    <scope>NUCLEOTIDE SEQUENCE</scope>
</reference>
<dbReference type="AlphaFoldDB" id="A0A7R9A9S5"/>
<dbReference type="Pfam" id="PF25273">
    <property type="entry name" value="DUF7869"/>
    <property type="match status" value="1"/>
</dbReference>
<sequence length="540" mass="62349">MSFAGRPQSTPKKAHRRRNLPIYHCCIGKMESGDLHNATKNVDMMSQREKRKFLSRLIQENFSQSRQSFSYKGISLCTLCCLTLFNVIEKEWKKLQKKKPGLLLRRQRRKPKEEIAEAWLRNFLDHAGQHSPCPTNKIYVQGYTARMIHREMVQHMTTKGWDPKKILQCTSFTLLLKKLRISLGKPNAFLGCNTCSELKKSRNSAKDAKDKKSAVDLLTEHLRIAKVQRANYQKHKLLAMEGESWITLVVDGMDQSKTNVPRFRVEDKKTAALPKLITHITGIMAYTSQGIREFAYVDMSQFPHDSNLCVETILRSLMHLKQELGRKLFVQMDNCARENKNRYTCALAHLLVDTDIFEEGRNMALHTEEIDIVHNFKSVIEPHLPRHFKGQSKPLGFRFRKLNGITQMFVRKHAEEEWCPNERDVQYEKTCLGPDLGYLCLKSKPDLEAFSILTPPDWERCGLKDVKNYIPSYFPRMDGDIIQAWENFSPDTRLLPIIGRVASRREGIFFRNSGSPPRYPCRGIYRGSIKTVAGANQESG</sequence>
<keyword evidence="3" id="KW-1185">Reference proteome</keyword>
<dbReference type="OrthoDB" id="6776127at2759"/>
<dbReference type="InterPro" id="IPR057191">
    <property type="entry name" value="DUF7869"/>
</dbReference>
<feature type="domain" description="DUF7869" evidence="1">
    <location>
        <begin position="269"/>
        <end position="359"/>
    </location>
</feature>
<dbReference type="Proteomes" id="UP000677054">
    <property type="component" value="Unassembled WGS sequence"/>
</dbReference>
<proteinExistence type="predicted"/>
<dbReference type="EMBL" id="CAJPEV010002666">
    <property type="protein sequence ID" value="CAG0897685.1"/>
    <property type="molecule type" value="Genomic_DNA"/>
</dbReference>
<name>A0A7R9A9S5_9CRUS</name>
<evidence type="ECO:0000313" key="3">
    <source>
        <dbReference type="Proteomes" id="UP000677054"/>
    </source>
</evidence>